<evidence type="ECO:0000256" key="15">
    <source>
        <dbReference type="ARBA" id="ARBA00022737"/>
    </source>
</evidence>
<evidence type="ECO:0000256" key="23">
    <source>
        <dbReference type="ARBA" id="ARBA00023136"/>
    </source>
</evidence>
<dbReference type="SMART" id="SM00248">
    <property type="entry name" value="ANK"/>
    <property type="match status" value="6"/>
</dbReference>
<organism evidence="37 38">
    <name type="scientific">Bos mutus</name>
    <name type="common">wild yak</name>
    <dbReference type="NCBI Taxonomy" id="72004"/>
    <lineage>
        <taxon>Eukaryota</taxon>
        <taxon>Metazoa</taxon>
        <taxon>Chordata</taxon>
        <taxon>Craniata</taxon>
        <taxon>Vertebrata</taxon>
        <taxon>Euteleostomi</taxon>
        <taxon>Mammalia</taxon>
        <taxon>Eutheria</taxon>
        <taxon>Laurasiatheria</taxon>
        <taxon>Artiodactyla</taxon>
        <taxon>Ruminantia</taxon>
        <taxon>Pecora</taxon>
        <taxon>Bovidae</taxon>
        <taxon>Bovinae</taxon>
        <taxon>Bos</taxon>
    </lineage>
</organism>
<dbReference type="PROSITE" id="PS50088">
    <property type="entry name" value="ANK_REPEAT"/>
    <property type="match status" value="4"/>
</dbReference>
<dbReference type="PROSITE" id="PS01204">
    <property type="entry name" value="REL_1"/>
    <property type="match status" value="1"/>
</dbReference>
<dbReference type="GO" id="GO:0005794">
    <property type="term" value="C:Golgi apparatus"/>
    <property type="evidence" value="ECO:0007669"/>
    <property type="project" value="UniProtKB-SubCell"/>
</dbReference>
<keyword evidence="10" id="KW-0678">Repressor</keyword>
<keyword evidence="14" id="KW-0551">Lipid droplet</keyword>
<evidence type="ECO:0000256" key="32">
    <source>
        <dbReference type="PROSITE-ProRule" id="PRU00023"/>
    </source>
</evidence>
<dbReference type="GO" id="GO:0048511">
    <property type="term" value="P:rhythmic process"/>
    <property type="evidence" value="ECO:0007669"/>
    <property type="project" value="UniProtKB-KW"/>
</dbReference>
<dbReference type="GO" id="GO:0005634">
    <property type="term" value="C:nucleus"/>
    <property type="evidence" value="ECO:0007669"/>
    <property type="project" value="UniProtKB-SubCell"/>
</dbReference>
<dbReference type="InterPro" id="IPR036770">
    <property type="entry name" value="Ankyrin_rpt-contain_sf"/>
</dbReference>
<feature type="region of interest" description="Disordered" evidence="34">
    <location>
        <begin position="1550"/>
        <end position="1601"/>
    </location>
</feature>
<dbReference type="InterPro" id="IPR032397">
    <property type="entry name" value="RHD_dimer"/>
</dbReference>
<dbReference type="InterPro" id="IPR032691">
    <property type="entry name" value="Mon2/Sec7/BIG1-like_HUS"/>
</dbReference>
<evidence type="ECO:0000256" key="4">
    <source>
        <dbReference type="ARBA" id="ARBA00004399"/>
    </source>
</evidence>
<keyword evidence="11" id="KW-1017">Isopeptide bond</keyword>
<evidence type="ECO:0000313" key="37">
    <source>
        <dbReference type="EMBL" id="MXQ92647.1"/>
    </source>
</evidence>
<dbReference type="GO" id="GO:0010256">
    <property type="term" value="P:endomembrane system organization"/>
    <property type="evidence" value="ECO:0007669"/>
    <property type="project" value="UniProtKB-ARBA"/>
</dbReference>
<dbReference type="InterPro" id="IPR002110">
    <property type="entry name" value="Ankyrin_rpt"/>
</dbReference>
<evidence type="ECO:0000256" key="19">
    <source>
        <dbReference type="ARBA" id="ARBA00023034"/>
    </source>
</evidence>
<dbReference type="GO" id="GO:0005793">
    <property type="term" value="C:endoplasmic reticulum-Golgi intermediate compartment"/>
    <property type="evidence" value="ECO:0007669"/>
    <property type="project" value="UniProtKB-SubCell"/>
</dbReference>
<feature type="compositionally biased region" description="Basic residues" evidence="34">
    <location>
        <begin position="343"/>
        <end position="357"/>
    </location>
</feature>
<dbReference type="FunFam" id="1.25.40.20:FF:000127">
    <property type="entry name" value="Nuclear factor NF-kappa-B p100 subunit isoform b"/>
    <property type="match status" value="1"/>
</dbReference>
<proteinExistence type="predicted"/>
<dbReference type="GO" id="GO:0032012">
    <property type="term" value="P:regulation of ARF protein signal transduction"/>
    <property type="evidence" value="ECO:0007669"/>
    <property type="project" value="InterPro"/>
</dbReference>
<evidence type="ECO:0000256" key="11">
    <source>
        <dbReference type="ARBA" id="ARBA00022499"/>
    </source>
</evidence>
<dbReference type="InterPro" id="IPR056604">
    <property type="entry name" value="GBF1-like_TPR"/>
</dbReference>
<dbReference type="InterPro" id="IPR016024">
    <property type="entry name" value="ARM-type_fold"/>
</dbReference>
<evidence type="ECO:0000256" key="18">
    <source>
        <dbReference type="ARBA" id="ARBA00023015"/>
    </source>
</evidence>
<dbReference type="GO" id="GO:0016197">
    <property type="term" value="P:endosomal transport"/>
    <property type="evidence" value="ECO:0007669"/>
    <property type="project" value="UniProtKB-ARBA"/>
</dbReference>
<comment type="subunit">
    <text evidence="27">Component of the NF-kappa-B RelB-p52 complex. Homodimer; component of the NF-kappa-B p52-p52 complex. Component of the NF-kappa-B p65-p52 complex. Component of the NF-kappa-B p52-c-Rel complex. NFKB2/p52 interacts with NFKBIE. Component of a complex consisting of the NF-kappa-B p50-p50 homodimer and BCL3. Directly interacts with MEN1.</text>
</comment>
<keyword evidence="23" id="KW-0472">Membrane</keyword>
<keyword evidence="25" id="KW-0804">Transcription</keyword>
<feature type="compositionally biased region" description="Polar residues" evidence="34">
    <location>
        <begin position="407"/>
        <end position="417"/>
    </location>
</feature>
<dbReference type="PROSITE" id="PS50297">
    <property type="entry name" value="ANK_REP_REGION"/>
    <property type="match status" value="4"/>
</dbReference>
<keyword evidence="38" id="KW-1185">Reference proteome</keyword>
<evidence type="ECO:0000256" key="14">
    <source>
        <dbReference type="ARBA" id="ARBA00022677"/>
    </source>
</evidence>
<dbReference type="FunFam" id="2.60.40.10:FF:000046">
    <property type="entry name" value="Nuclear factor NF-kappa-B p105 subunit"/>
    <property type="match status" value="1"/>
</dbReference>
<dbReference type="InterPro" id="IPR013783">
    <property type="entry name" value="Ig-like_fold"/>
</dbReference>
<dbReference type="PANTHER" id="PTHR10663">
    <property type="entry name" value="GUANYL-NUCLEOTIDE EXCHANGE FACTOR"/>
    <property type="match status" value="1"/>
</dbReference>
<feature type="domain" description="SEC7" evidence="35">
    <location>
        <begin position="809"/>
        <end position="999"/>
    </location>
</feature>
<evidence type="ECO:0000256" key="25">
    <source>
        <dbReference type="ARBA" id="ARBA00023163"/>
    </source>
</evidence>
<accession>A0A6B0RV46</accession>
<dbReference type="Gene3D" id="2.60.40.10">
    <property type="entry name" value="Immunoglobulins"/>
    <property type="match status" value="1"/>
</dbReference>
<feature type="coiled-coil region" evidence="33">
    <location>
        <begin position="2094"/>
        <end position="2121"/>
    </location>
</feature>
<dbReference type="CDD" id="cd08798">
    <property type="entry name" value="Death_NFkB2_p100"/>
    <property type="match status" value="1"/>
</dbReference>
<evidence type="ECO:0000256" key="17">
    <source>
        <dbReference type="ARBA" id="ARBA00022927"/>
    </source>
</evidence>
<evidence type="ECO:0000256" key="29">
    <source>
        <dbReference type="ARBA" id="ARBA00071548"/>
    </source>
</evidence>
<feature type="repeat" description="ANK" evidence="32">
    <location>
        <begin position="2464"/>
        <end position="2496"/>
    </location>
</feature>
<dbReference type="Pfam" id="PF23325">
    <property type="entry name" value="TPR_28"/>
    <property type="match status" value="1"/>
</dbReference>
<feature type="compositionally biased region" description="Low complexity" evidence="34">
    <location>
        <begin position="367"/>
        <end position="380"/>
    </location>
</feature>
<evidence type="ECO:0000256" key="16">
    <source>
        <dbReference type="ARBA" id="ARBA00022843"/>
    </source>
</evidence>
<evidence type="ECO:0000256" key="13">
    <source>
        <dbReference type="ARBA" id="ARBA00022658"/>
    </source>
</evidence>
<feature type="region of interest" description="Disordered" evidence="34">
    <location>
        <begin position="2786"/>
        <end position="2838"/>
    </location>
</feature>
<evidence type="ECO:0000256" key="26">
    <source>
        <dbReference type="ARBA" id="ARBA00023242"/>
    </source>
</evidence>
<dbReference type="SUPFAM" id="SSF48425">
    <property type="entry name" value="Sec7 domain"/>
    <property type="match status" value="1"/>
</dbReference>
<dbReference type="InterPro" id="IPR000488">
    <property type="entry name" value="Death_dom"/>
</dbReference>
<feature type="region of interest" description="Disordered" evidence="34">
    <location>
        <begin position="1845"/>
        <end position="1926"/>
    </location>
</feature>
<feature type="compositionally biased region" description="Basic and acidic residues" evidence="34">
    <location>
        <begin position="734"/>
        <end position="747"/>
    </location>
</feature>
<evidence type="ECO:0000256" key="24">
    <source>
        <dbReference type="ARBA" id="ARBA00023159"/>
    </source>
</evidence>
<evidence type="ECO:0000256" key="20">
    <source>
        <dbReference type="ARBA" id="ARBA00023043"/>
    </source>
</evidence>
<dbReference type="GO" id="GO:0141124">
    <property type="term" value="P:intracellular signaling cassette"/>
    <property type="evidence" value="ECO:0007669"/>
    <property type="project" value="UniProtKB-ARBA"/>
</dbReference>
<dbReference type="SUPFAM" id="SSF49417">
    <property type="entry name" value="p53-like transcription factors"/>
    <property type="match status" value="1"/>
</dbReference>
<dbReference type="SUPFAM" id="SSF48403">
    <property type="entry name" value="Ankyrin repeat"/>
    <property type="match status" value="1"/>
</dbReference>
<keyword evidence="24" id="KW-0010">Activator</keyword>
<protein>
    <recommendedName>
        <fullName evidence="28">Golgi-specific brefeldin A-resistance guanine nucleotide exchange factor 1</fullName>
    </recommendedName>
    <alternativeName>
        <fullName evidence="31">DNA-binding factor KBF2</fullName>
    </alternativeName>
    <alternativeName>
        <fullName evidence="29">Nuclear factor NF-kappa-B p100 subunit</fullName>
    </alternativeName>
    <alternativeName>
        <fullName evidence="30">Nuclear factor of kappa light polypeptide gene enhancer in B-cells 2</fullName>
    </alternativeName>
</protein>
<dbReference type="Pfam" id="PF01369">
    <property type="entry name" value="Sec7"/>
    <property type="match status" value="1"/>
</dbReference>
<dbReference type="CDD" id="cd07934">
    <property type="entry name" value="RHD-n_NFkB2"/>
    <property type="match status" value="1"/>
</dbReference>
<feature type="repeat" description="ANK" evidence="32">
    <location>
        <begin position="2605"/>
        <end position="2637"/>
    </location>
</feature>
<feature type="region of interest" description="Disordered" evidence="34">
    <location>
        <begin position="2342"/>
        <end position="2374"/>
    </location>
</feature>
<keyword evidence="18" id="KW-0805">Transcription regulation</keyword>
<evidence type="ECO:0000256" key="12">
    <source>
        <dbReference type="ARBA" id="ARBA00022553"/>
    </source>
</evidence>
<dbReference type="Gene3D" id="2.60.40.340">
    <property type="entry name" value="Rel homology domain (RHD), DNA-binding domain"/>
    <property type="match status" value="1"/>
</dbReference>
<dbReference type="GO" id="GO:0016020">
    <property type="term" value="C:membrane"/>
    <property type="evidence" value="ECO:0007669"/>
    <property type="project" value="UniProtKB-SubCell"/>
</dbReference>
<feature type="compositionally biased region" description="Low complexity" evidence="34">
    <location>
        <begin position="387"/>
        <end position="406"/>
    </location>
</feature>
<feature type="compositionally biased region" description="Basic and acidic residues" evidence="34">
    <location>
        <begin position="1883"/>
        <end position="1892"/>
    </location>
</feature>
<dbReference type="PROSITE" id="PS50190">
    <property type="entry name" value="SEC7"/>
    <property type="match status" value="1"/>
</dbReference>
<evidence type="ECO:0000256" key="27">
    <source>
        <dbReference type="ARBA" id="ARBA00065848"/>
    </source>
</evidence>
<dbReference type="CDD" id="cd00171">
    <property type="entry name" value="Sec7"/>
    <property type="match status" value="1"/>
</dbReference>
<keyword evidence="13" id="KW-0344">Guanine-nucleotide releasing factor</keyword>
<dbReference type="FunFam" id="1.10.1000.11:FF:000007">
    <property type="entry name" value="Golgi-specific brefeldin A-resistance guanine nucleotide exchange factor 1"/>
    <property type="match status" value="1"/>
</dbReference>
<dbReference type="InterPro" id="IPR014756">
    <property type="entry name" value="Ig_E-set"/>
</dbReference>
<keyword evidence="9" id="KW-0963">Cytoplasm</keyword>
<dbReference type="Gene3D" id="1.10.220.20">
    <property type="match status" value="1"/>
</dbReference>
<evidence type="ECO:0000256" key="31">
    <source>
        <dbReference type="ARBA" id="ARBA00084044"/>
    </source>
</evidence>
<dbReference type="Pfam" id="PF16179">
    <property type="entry name" value="RHD_dimer"/>
    <property type="match status" value="1"/>
</dbReference>
<dbReference type="SUPFAM" id="SSF47986">
    <property type="entry name" value="DEATH domain"/>
    <property type="match status" value="1"/>
</dbReference>
<dbReference type="SUPFAM" id="SSF81296">
    <property type="entry name" value="E set domains"/>
    <property type="match status" value="1"/>
</dbReference>
<evidence type="ECO:0000259" key="35">
    <source>
        <dbReference type="PROSITE" id="PS50190"/>
    </source>
</evidence>
<dbReference type="Gene3D" id="1.10.1000.11">
    <property type="entry name" value="Arf Nucleotide-binding Site Opener,domain 2"/>
    <property type="match status" value="1"/>
</dbReference>
<gene>
    <name evidence="37" type="ORF">E5288_WYG004353</name>
</gene>
<dbReference type="GO" id="GO:0015031">
    <property type="term" value="P:protein transport"/>
    <property type="evidence" value="ECO:0007669"/>
    <property type="project" value="UniProtKB-KW"/>
</dbReference>
<dbReference type="InterPro" id="IPR002909">
    <property type="entry name" value="IPT_dom"/>
</dbReference>
<dbReference type="InterPro" id="IPR030492">
    <property type="entry name" value="RHD_CS"/>
</dbReference>
<keyword evidence="17" id="KW-0653">Protein transport</keyword>
<dbReference type="SUPFAM" id="SSF48371">
    <property type="entry name" value="ARM repeat"/>
    <property type="match status" value="1"/>
</dbReference>
<dbReference type="InterPro" id="IPR000451">
    <property type="entry name" value="NFkB/Dor"/>
</dbReference>
<evidence type="ECO:0000256" key="9">
    <source>
        <dbReference type="ARBA" id="ARBA00022490"/>
    </source>
</evidence>
<evidence type="ECO:0000256" key="2">
    <source>
        <dbReference type="ARBA" id="ARBA00004170"/>
    </source>
</evidence>
<dbReference type="GO" id="GO:0003677">
    <property type="term" value="F:DNA binding"/>
    <property type="evidence" value="ECO:0007669"/>
    <property type="project" value="UniProtKB-KW"/>
</dbReference>
<keyword evidence="33" id="KW-0175">Coiled coil</keyword>
<evidence type="ECO:0000256" key="5">
    <source>
        <dbReference type="ARBA" id="ARBA00004496"/>
    </source>
</evidence>
<feature type="compositionally biased region" description="Pro residues" evidence="34">
    <location>
        <begin position="1477"/>
        <end position="1486"/>
    </location>
</feature>
<dbReference type="SMART" id="SM00005">
    <property type="entry name" value="DEATH"/>
    <property type="match status" value="1"/>
</dbReference>
<keyword evidence="22" id="KW-0238">DNA-binding</keyword>
<dbReference type="Pfam" id="PF00554">
    <property type="entry name" value="RHD_DNA_bind"/>
    <property type="match status" value="1"/>
</dbReference>
<dbReference type="InterPro" id="IPR011029">
    <property type="entry name" value="DEATH-like_dom_sf"/>
</dbReference>
<feature type="compositionally biased region" description="Low complexity" evidence="34">
    <location>
        <begin position="1894"/>
        <end position="1914"/>
    </location>
</feature>
<feature type="region of interest" description="Disordered" evidence="34">
    <location>
        <begin position="1469"/>
        <end position="1490"/>
    </location>
</feature>
<keyword evidence="8" id="KW-0813">Transport</keyword>
<keyword evidence="21" id="KW-0090">Biological rhythms</keyword>
<dbReference type="EMBL" id="VBQZ03000085">
    <property type="protein sequence ID" value="MXQ92647.1"/>
    <property type="molecule type" value="Genomic_DNA"/>
</dbReference>
<feature type="region of interest" description="Disordered" evidence="34">
    <location>
        <begin position="2636"/>
        <end position="2672"/>
    </location>
</feature>
<feature type="repeat" description="ANK" evidence="32">
    <location>
        <begin position="2537"/>
        <end position="2569"/>
    </location>
</feature>
<dbReference type="GO" id="GO:0005811">
    <property type="term" value="C:lipid droplet"/>
    <property type="evidence" value="ECO:0007669"/>
    <property type="project" value="UniProtKB-SubCell"/>
</dbReference>
<dbReference type="SMART" id="SM00222">
    <property type="entry name" value="Sec7"/>
    <property type="match status" value="1"/>
</dbReference>
<evidence type="ECO:0000256" key="6">
    <source>
        <dbReference type="ARBA" id="ARBA00004502"/>
    </source>
</evidence>
<dbReference type="FunFam" id="1.10.220.20:FF:000004">
    <property type="entry name" value="Golgi-specific brefeldin A-resistance guanine nucleotide exchange factor 1"/>
    <property type="match status" value="1"/>
</dbReference>
<dbReference type="InterPro" id="IPR011539">
    <property type="entry name" value="RHD_DNA_bind_dom"/>
</dbReference>
<dbReference type="PROSITE" id="PS50254">
    <property type="entry name" value="REL_2"/>
    <property type="match status" value="1"/>
</dbReference>
<evidence type="ECO:0000256" key="22">
    <source>
        <dbReference type="ARBA" id="ARBA00023125"/>
    </source>
</evidence>
<sequence>MGRRGKNEGFRLLTALVIAARGKAVEKGPAYEAEKAMFSQTYQGYLLLGDTRFSSVEPGEPLRDAFEARAGHEQPPPVLGLGPAILDPLTGIMFQQVWNNPDPLHTEFSHHRFARMVDKNIYIIQGEINIVVGAIKRNARWSTHTPLDEERDPLLHSFSHLKEVLNNVTELSEIEPNVFLRPFLEVIRSEDTTGPITGLALTSVNKFLSYALIADPSHEGTAEGMENMADAVTHARFVGTDPASDEVVLMKILQVLRTLLLTPVGAHLTNESVCEIMQSCFRICFEMRLSELLRKSAEHTLVDMVQLLFTRLPQFKEEPKNYMGTNMKKLKMRAGGMSDSSKWKKQKRSPRAPRHMTKVIPGSEQPTSSGTTLSSNLSGGMPFIDVPTPISSASSETASAVVSPSTDSGLEFSSQTTSKEDLTDLEQPGSPGYSTVAESGSSELGVPEQPEPQQEGAHVEKAQSTSVESIPEVLEECSSPADHSDSASVHDMDYVNPRGVRFTQSSQKEGTALVPYGLPCIRELFRFLISLTNPHDRHNSEVMIHMGLHLLTVALESAPIAQCQTLLGLIKDEMCRHLFQLLSVERLNLYAASLRVCFLLFESMREHLKFQLEMYIKKLMEIITVENPKMPYEMKEMALEAIVQLWHIPSFVTELYINYDCDYYCSNLFEELTKLLSKNAFPVSGQLYTTHLLSLDALLTVIDSTEAHCQAKVLNNLIQQERKEAARPGYEAVDGTREANSTERAASDGKATGMAPDIAGLNLPGGGRLPAEHGKPGCSDLEEAGDSGADKKFTRKPPRFSCLLPDPRELIEIKNKKKLLITGTEQFNQKPKKGIQFLQEKGLLTIPMDNTEVAQWLRENPRLDKKMIGEFVSDRKNIDLLESFVSTFSFQGLRLDEALRLYLEAFRLPGEAPVIQRLLEAFTEHWRNCNGSPFANSDACFALAYAVIMLNTDQHNHNVRKQNAPMTLEEFRKNLKGVNGGKDFEQDILEDMYHAIKNEEIVMPEEQTGLVRENYVWNVLLHRGATPEGIFLRVPAGSYDLDLFTMTWGPTIAALSYVFDKSLEETIIQKAISGFRKCAMISAHYGLSDVFDNLIISLCKFTALSSESIENLPTVFGSNPKAHIAAKTVFHLAHRHGDILREGWKNIMEAMLQLFRAQLLPKAMVEVEDFVDPNGKICLQREETPSNRGESTVLSFVSWLTLSGTEQSSVRGPSTENQEAKRMALDCIKQCDPEKMITESKFLQLESLQELMKALVSVTPDEETYDEEDAAFCLEMLLRIVLENRDRVGCVWQTVRDHLYHLCVQAQDFCFLVERAVVGLLRLAIRLLRREEISGQVLLSLRILLLMKPSVLSRVSHQVAYGLHELLKTNAANIHSGDDWATLFTLLECIGSGVKPPAALQATARADAPDAGAQSDSELPSYHQNDVSLDRGYTSDSEVYTDHGRPGKIHRSATDADVVNSGWLVVGKDDIDNSKPGPGPSRPGPSPLVNQYSLTVGLDLGPHDTKSLLKCVESLSFIVRDAAHITPDNFELCVKTLRIFVEASLNGGYKSQEKRGKSHKYDNKGNRFKKKSKEGSVLRRPRTSSQHAARGGHSDDDEDEGVPASYHTVSLQVSQDLLDLMHTLHTRAASIYSSWAEEQRHLETGGRKIEADSRTLWAHCWCPLLQGIACLCCDARRQVRMQALTYLQRALLVHDLQKLDALEWESCFNKVLFPLLTKLLENISPADVGGMEETRMRASTLLSKVFLQHLSPLLSLSTFAALWLTILDFMDKYMHAGSSDLLSEAIPESLKNMLLVMDTAEIFHSADARGGSPSALWEITWERIDCFLPHLRDELFKQTVIQDPVPMEPHAPKPLASAHLTPAAGDTRSPGHPPPPEMPSELGTRDFEKPEGPRPANSSSSGSPVASSPSRLSPTPDGPPPLAQSPLILQPLASPLQGLDGIIEYDDFKFNPSIVEPKEPAPETADGPYLVIVEQPKQRGFRFRYGCEGPSHGGLPGASSEKGRKTYPTVKICNYEGPAKIEVDLVTHSDPPRAHAHSLVGKQCSELGVCAVSVGPKDMTAQFNNLGVLHVTKKNMMEIMIQKLQRQRLRSRPQGLTEAERRELEQEAKELKKVMDLSIVRLRFSAFLRASDGSFSLPLKPVISQPIHDSKSPGASNLKISRMDKTAGSVRGGDEVYLLCDKVQKDDIEVRFYEDDENGWQAFGDFSPTDVHKQYAIVFRTPPYHKMKIERPVTVFLQLKRKRGGDVSDSKQFTYYPLVEDKEEVQRKRRKALPTFSQPFGGGSHMEKLWGRNLGESSWCPLPTVLPVSTGGSLGFFPSSLAYSPYQSGAAPMGCYPGGGGGAQMAAETPSVDAGEEAAEPSAPPGTPQREQQTPELLHRAREYNARLFGLAQRSARALLDYGVTADARSLLAGQRHLLTAQDENGDTPLHLAIIHGQTTVIEQIAHVIYHAPHLGVVNITNHLHQTPLHLAVITGQTKVVSFLLQVGADPALLDRHGDSAVHLALRAGASAPDMLCALLRSGVPAMPQLLHVPDFEGLYPVHLAVRARSPECLDLLVESGAEVEAAERQGGRTALHLATEMEELGLVTHLVTKLRANVNARTFAGNTPLHLAAGLGSPTLTRLLLKAGADVHAENEEPLCPLPSPPTSGSDSDSESPERDTRGSFRGHTPLDLTRSSKVKTLLLNAAQDTMAPPLTPPSPAGPEIPLEDTVLQNLEHLLDGPGAQGSWVELAERLGLRSLVDTYRRTASPSGSLLRSYQLAGGDWTGLLNALSDMGLEEGVRLLKGPETQEKLPSTAEVKEDSAYGSQSVEQETEKLGPPPEPPGGLCHGRPQPQVH</sequence>
<reference evidence="37" key="1">
    <citation type="submission" date="2019-10" db="EMBL/GenBank/DDBJ databases">
        <title>The sequence and de novo assembly of the wild yak genome.</title>
        <authorList>
            <person name="Liu Y."/>
        </authorList>
    </citation>
    <scope>NUCLEOTIDE SEQUENCE [LARGE SCALE GENOMIC DNA]</scope>
    <source>
        <strain evidence="37">WY2019</strain>
    </source>
</reference>
<dbReference type="InterPro" id="IPR008967">
    <property type="entry name" value="p53-like_TF_DNA-bd_sf"/>
</dbReference>
<keyword evidence="19" id="KW-0333">Golgi apparatus</keyword>
<feature type="compositionally biased region" description="Polar residues" evidence="34">
    <location>
        <begin position="1414"/>
        <end position="1427"/>
    </location>
</feature>
<evidence type="ECO:0000256" key="30">
    <source>
        <dbReference type="ARBA" id="ARBA00079057"/>
    </source>
</evidence>
<evidence type="ECO:0000256" key="8">
    <source>
        <dbReference type="ARBA" id="ARBA00022448"/>
    </source>
</evidence>
<keyword evidence="26" id="KW-0539">Nucleus</keyword>
<dbReference type="InterPro" id="IPR000904">
    <property type="entry name" value="Sec7_dom"/>
</dbReference>
<dbReference type="Gene3D" id="1.25.40.20">
    <property type="entry name" value="Ankyrin repeat-containing domain"/>
    <property type="match status" value="1"/>
</dbReference>
<evidence type="ECO:0000256" key="3">
    <source>
        <dbReference type="ARBA" id="ARBA00004222"/>
    </source>
</evidence>
<evidence type="ECO:0000256" key="34">
    <source>
        <dbReference type="SAM" id="MobiDB-lite"/>
    </source>
</evidence>
<comment type="caution">
    <text evidence="37">The sequence shown here is derived from an EMBL/GenBank/DDBJ whole genome shotgun (WGS) entry which is preliminary data.</text>
</comment>
<evidence type="ECO:0000256" key="1">
    <source>
        <dbReference type="ARBA" id="ARBA00004123"/>
    </source>
</evidence>
<dbReference type="InterPro" id="IPR035999">
    <property type="entry name" value="Sec7_dom_sf"/>
</dbReference>
<keyword evidence="15" id="KW-0677">Repeat</keyword>
<dbReference type="FunFam" id="1.10.533.10:FF:000061">
    <property type="entry name" value="nuclear factor NF-kappa-B p100 subunit isoform X1"/>
    <property type="match status" value="1"/>
</dbReference>
<dbReference type="Pfam" id="PF12783">
    <property type="entry name" value="Sec7-like_HUS"/>
    <property type="match status" value="1"/>
</dbReference>
<feature type="domain" description="RHD" evidence="36">
    <location>
        <begin position="1965"/>
        <end position="2154"/>
    </location>
</feature>
<evidence type="ECO:0000313" key="38">
    <source>
        <dbReference type="Proteomes" id="UP000322234"/>
    </source>
</evidence>
<evidence type="ECO:0000256" key="28">
    <source>
        <dbReference type="ARBA" id="ARBA00069794"/>
    </source>
</evidence>
<feature type="region of interest" description="Disordered" evidence="34">
    <location>
        <begin position="1401"/>
        <end position="1452"/>
    </location>
</feature>
<keyword evidence="16" id="KW-0832">Ubl conjugation</keyword>
<feature type="region of interest" description="Disordered" evidence="34">
    <location>
        <begin position="333"/>
        <end position="490"/>
    </location>
</feature>
<dbReference type="Gene3D" id="1.10.533.10">
    <property type="entry name" value="Death Domain, Fas"/>
    <property type="match status" value="1"/>
</dbReference>
<name>A0A6B0RV46_9CETA</name>
<feature type="region of interest" description="Disordered" evidence="34">
    <location>
        <begin position="733"/>
        <end position="754"/>
    </location>
</feature>
<feature type="compositionally biased region" description="Low complexity" evidence="34">
    <location>
        <begin position="1401"/>
        <end position="1413"/>
    </location>
</feature>
<dbReference type="PANTHER" id="PTHR10663:SF388">
    <property type="entry name" value="GOLGI-SPECIFIC BREFELDIN A-RESISTANCE GUANINE NUCLEOTIDE EXCHANGE FACTOR 1"/>
    <property type="match status" value="1"/>
</dbReference>
<dbReference type="InterPro" id="IPR033926">
    <property type="entry name" value="IPT_NFkappaB"/>
</dbReference>
<evidence type="ECO:0000256" key="7">
    <source>
        <dbReference type="ARBA" id="ARBA00004601"/>
    </source>
</evidence>
<dbReference type="GO" id="GO:0005085">
    <property type="term" value="F:guanyl-nucleotide exchange factor activity"/>
    <property type="evidence" value="ECO:0007669"/>
    <property type="project" value="UniProtKB-KW"/>
</dbReference>
<dbReference type="PRINTS" id="PR00057">
    <property type="entry name" value="NFKBTNSCPFCT"/>
</dbReference>
<dbReference type="InterPro" id="IPR030497">
    <property type="entry name" value="NFkB_p100_RHD_N"/>
</dbReference>
<feature type="repeat" description="ANK" evidence="32">
    <location>
        <begin position="2425"/>
        <end position="2445"/>
    </location>
</feature>
<feature type="compositionally biased region" description="Basic and acidic residues" evidence="34">
    <location>
        <begin position="1551"/>
        <end position="1565"/>
    </location>
</feature>
<comment type="subcellular location">
    <subcellularLocation>
        <location evidence="5">Cytoplasm</location>
    </subcellularLocation>
    <subcellularLocation>
        <location evidence="4">Endoplasmic reticulum-Golgi intermediate compartment</location>
    </subcellularLocation>
    <subcellularLocation>
        <location evidence="3">Golgi apparatus</location>
        <location evidence="3">cis-Golgi network</location>
    </subcellularLocation>
    <subcellularLocation>
        <location evidence="7">Golgi apparatus</location>
        <location evidence="7">trans-Golgi network</location>
    </subcellularLocation>
    <subcellularLocation>
        <location evidence="6">Lipid droplet</location>
    </subcellularLocation>
    <subcellularLocation>
        <location evidence="2">Membrane</location>
        <topology evidence="2">Peripheral membrane protein</topology>
    </subcellularLocation>
    <subcellularLocation>
        <location evidence="1">Nucleus</location>
    </subcellularLocation>
</comment>
<evidence type="ECO:0000256" key="21">
    <source>
        <dbReference type="ARBA" id="ARBA00023108"/>
    </source>
</evidence>
<dbReference type="GO" id="GO:0003700">
    <property type="term" value="F:DNA-binding transcription factor activity"/>
    <property type="evidence" value="ECO:0007669"/>
    <property type="project" value="InterPro"/>
</dbReference>
<dbReference type="InterPro" id="IPR037059">
    <property type="entry name" value="RHD_DNA_bind_dom_sf"/>
</dbReference>
<keyword evidence="20 32" id="KW-0040">ANK repeat</keyword>
<evidence type="ECO:0000256" key="10">
    <source>
        <dbReference type="ARBA" id="ARBA00022491"/>
    </source>
</evidence>
<keyword evidence="12" id="KW-0597">Phosphoprotein</keyword>
<dbReference type="FunFam" id="2.60.40.340:FF:000004">
    <property type="entry name" value="Nuclear factor NF-kappa-B p105 subunit isoform 1"/>
    <property type="match status" value="1"/>
</dbReference>
<evidence type="ECO:0000256" key="33">
    <source>
        <dbReference type="SAM" id="Coils"/>
    </source>
</evidence>
<dbReference type="SMART" id="SM00429">
    <property type="entry name" value="IPT"/>
    <property type="match status" value="1"/>
</dbReference>
<dbReference type="InterPro" id="IPR023394">
    <property type="entry name" value="Sec7_C_sf"/>
</dbReference>
<dbReference type="Pfam" id="PF12796">
    <property type="entry name" value="Ank_2"/>
    <property type="match status" value="2"/>
</dbReference>
<feature type="compositionally biased region" description="Polar residues" evidence="34">
    <location>
        <begin position="432"/>
        <end position="442"/>
    </location>
</feature>
<dbReference type="CDD" id="cd01177">
    <property type="entry name" value="IPT_NFkappaB"/>
    <property type="match status" value="1"/>
</dbReference>
<dbReference type="Proteomes" id="UP000322234">
    <property type="component" value="Unassembled WGS sequence"/>
</dbReference>
<evidence type="ECO:0000259" key="36">
    <source>
        <dbReference type="PROSITE" id="PS50254"/>
    </source>
</evidence>